<gene>
    <name evidence="3" type="ORF">OCU04_005010</name>
</gene>
<name>A0A9X0DJI5_9HELO</name>
<dbReference type="InterPro" id="IPR000210">
    <property type="entry name" value="BTB/POZ_dom"/>
</dbReference>
<comment type="caution">
    <text evidence="3">The sequence shown here is derived from an EMBL/GenBank/DDBJ whole genome shotgun (WGS) entry which is preliminary data.</text>
</comment>
<dbReference type="Gene3D" id="3.30.710.10">
    <property type="entry name" value="Potassium Channel Kv1.1, Chain A"/>
    <property type="match status" value="1"/>
</dbReference>
<evidence type="ECO:0000313" key="4">
    <source>
        <dbReference type="Proteomes" id="UP001152300"/>
    </source>
</evidence>
<dbReference type="SUPFAM" id="SSF54695">
    <property type="entry name" value="POZ domain"/>
    <property type="match status" value="1"/>
</dbReference>
<dbReference type="AlphaFoldDB" id="A0A9X0DJI5"/>
<feature type="region of interest" description="Disordered" evidence="1">
    <location>
        <begin position="331"/>
        <end position="354"/>
    </location>
</feature>
<feature type="compositionally biased region" description="Polar residues" evidence="1">
    <location>
        <begin position="331"/>
        <end position="341"/>
    </location>
</feature>
<reference evidence="3" key="1">
    <citation type="submission" date="2022-11" db="EMBL/GenBank/DDBJ databases">
        <title>Genome Resource of Sclerotinia nivalis Strain SnTB1, a Plant Pathogen Isolated from American Ginseng.</title>
        <authorList>
            <person name="Fan S."/>
        </authorList>
    </citation>
    <scope>NUCLEOTIDE SEQUENCE</scope>
    <source>
        <strain evidence="3">SnTB1</strain>
    </source>
</reference>
<sequence length="391" mass="45246">MAGNAPIFDSNEYLIQVFGQDIPEQPNFSATISELKDLTASMDPASLAEITELLELHHRAHNRWQLLYSVLRLARSLQTKPWHAPEQPRGDGRFLVKSEGCFDIYNQEDNNKIVTVYVGSGKQQVKFTATAGILSAQASFFKPLCGDKWKCGRESTITLSEHSPESFEIFLSWLYTRNVKNASCLIKIHPMKREISNIFFRKQSHKSRWFQLLHCYFLADYICAPKFANYIIDALVFAYKEWSEADFGKIVREPLFDDVEKTRELVEMNTPDNSPLRRLIEDILMPGRELRRVLMADERSSSSRMPFRIRRERLPLPDISAPDNLPENIQFGNDGSATNPDFQPGHPILDNYDPQKIKTEFRKSEKAKKVWEARRCKYHVHAVGRDCRDEE</sequence>
<proteinExistence type="predicted"/>
<dbReference type="PANTHER" id="PTHR47843:SF2">
    <property type="entry name" value="BTB DOMAIN-CONTAINING PROTEIN"/>
    <property type="match status" value="1"/>
</dbReference>
<dbReference type="CDD" id="cd18186">
    <property type="entry name" value="BTB_POZ_ZBTB_KLHL-like"/>
    <property type="match status" value="1"/>
</dbReference>
<feature type="domain" description="BTB" evidence="2">
    <location>
        <begin position="112"/>
        <end position="183"/>
    </location>
</feature>
<accession>A0A9X0DJI5</accession>
<protein>
    <recommendedName>
        <fullName evidence="2">BTB domain-containing protein</fullName>
    </recommendedName>
</protein>
<dbReference type="Pfam" id="PF00651">
    <property type="entry name" value="BTB"/>
    <property type="match status" value="1"/>
</dbReference>
<dbReference type="Proteomes" id="UP001152300">
    <property type="component" value="Unassembled WGS sequence"/>
</dbReference>
<dbReference type="OrthoDB" id="1022638at2759"/>
<organism evidence="3 4">
    <name type="scientific">Sclerotinia nivalis</name>
    <dbReference type="NCBI Taxonomy" id="352851"/>
    <lineage>
        <taxon>Eukaryota</taxon>
        <taxon>Fungi</taxon>
        <taxon>Dikarya</taxon>
        <taxon>Ascomycota</taxon>
        <taxon>Pezizomycotina</taxon>
        <taxon>Leotiomycetes</taxon>
        <taxon>Helotiales</taxon>
        <taxon>Sclerotiniaceae</taxon>
        <taxon>Sclerotinia</taxon>
    </lineage>
</organism>
<keyword evidence="4" id="KW-1185">Reference proteome</keyword>
<dbReference type="InterPro" id="IPR011333">
    <property type="entry name" value="SKP1/BTB/POZ_sf"/>
</dbReference>
<evidence type="ECO:0000256" key="1">
    <source>
        <dbReference type="SAM" id="MobiDB-lite"/>
    </source>
</evidence>
<dbReference type="PROSITE" id="PS50097">
    <property type="entry name" value="BTB"/>
    <property type="match status" value="1"/>
</dbReference>
<dbReference type="EMBL" id="JAPEIS010000005">
    <property type="protein sequence ID" value="KAJ8065911.1"/>
    <property type="molecule type" value="Genomic_DNA"/>
</dbReference>
<evidence type="ECO:0000259" key="2">
    <source>
        <dbReference type="PROSITE" id="PS50097"/>
    </source>
</evidence>
<evidence type="ECO:0000313" key="3">
    <source>
        <dbReference type="EMBL" id="KAJ8065911.1"/>
    </source>
</evidence>
<dbReference type="PANTHER" id="PTHR47843">
    <property type="entry name" value="BTB DOMAIN-CONTAINING PROTEIN-RELATED"/>
    <property type="match status" value="1"/>
</dbReference>